<comment type="caution">
    <text evidence="1">The sequence shown here is derived from an EMBL/GenBank/DDBJ whole genome shotgun (WGS) entry which is preliminary data.</text>
</comment>
<evidence type="ECO:0000313" key="2">
    <source>
        <dbReference type="Proteomes" id="UP001143910"/>
    </source>
</evidence>
<gene>
    <name evidence="1" type="ORF">NQ176_g2314</name>
</gene>
<organism evidence="1 2">
    <name type="scientific">Zarea fungicola</name>
    <dbReference type="NCBI Taxonomy" id="93591"/>
    <lineage>
        <taxon>Eukaryota</taxon>
        <taxon>Fungi</taxon>
        <taxon>Dikarya</taxon>
        <taxon>Ascomycota</taxon>
        <taxon>Pezizomycotina</taxon>
        <taxon>Sordariomycetes</taxon>
        <taxon>Hypocreomycetidae</taxon>
        <taxon>Hypocreales</taxon>
        <taxon>Cordycipitaceae</taxon>
        <taxon>Zarea</taxon>
    </lineage>
</organism>
<protein>
    <submittedName>
        <fullName evidence="1">Uncharacterized protein</fullName>
    </submittedName>
</protein>
<keyword evidence="2" id="KW-1185">Reference proteome</keyword>
<name>A0ACC1NPX6_9HYPO</name>
<reference evidence="1" key="1">
    <citation type="submission" date="2022-08" db="EMBL/GenBank/DDBJ databases">
        <title>Genome Sequence of Lecanicillium fungicola.</title>
        <authorList>
            <person name="Buettner E."/>
        </authorList>
    </citation>
    <scope>NUCLEOTIDE SEQUENCE</scope>
    <source>
        <strain evidence="1">Babe33</strain>
    </source>
</reference>
<proteinExistence type="predicted"/>
<dbReference type="EMBL" id="JANJQO010000160">
    <property type="protein sequence ID" value="KAJ2980974.1"/>
    <property type="molecule type" value="Genomic_DNA"/>
</dbReference>
<dbReference type="Proteomes" id="UP001143910">
    <property type="component" value="Unassembled WGS sequence"/>
</dbReference>
<accession>A0ACC1NPX6</accession>
<sequence length="93" mass="10158">MKRYALPLLLVGALATTEVVSPQVYLDGAKIYAPVSNVDQGFGTFIQNNLNYAFQEPPASENWYMSNDGGADLPHWKYLANAEIGPVDLTKAP</sequence>
<evidence type="ECO:0000313" key="1">
    <source>
        <dbReference type="EMBL" id="KAJ2980974.1"/>
    </source>
</evidence>